<reference evidence="4" key="1">
    <citation type="submission" date="2014-08" db="EMBL/GenBank/DDBJ databases">
        <authorList>
            <person name="Sharma Rahul"/>
            <person name="Thines Marco"/>
        </authorList>
    </citation>
    <scope>NUCLEOTIDE SEQUENCE</scope>
</reference>
<dbReference type="EMBL" id="LN483211">
    <property type="protein sequence ID" value="CDZ97496.1"/>
    <property type="molecule type" value="Genomic_DNA"/>
</dbReference>
<dbReference type="AlphaFoldDB" id="A0A0F7SFD3"/>
<evidence type="ECO:0000256" key="1">
    <source>
        <dbReference type="SAM" id="MobiDB-lite"/>
    </source>
</evidence>
<evidence type="ECO:0000256" key="3">
    <source>
        <dbReference type="SAM" id="SignalP"/>
    </source>
</evidence>
<feature type="signal peptide" evidence="3">
    <location>
        <begin position="1"/>
        <end position="19"/>
    </location>
</feature>
<evidence type="ECO:0000256" key="2">
    <source>
        <dbReference type="SAM" id="Phobius"/>
    </source>
</evidence>
<evidence type="ECO:0000313" key="4">
    <source>
        <dbReference type="EMBL" id="CDZ97496.1"/>
    </source>
</evidence>
<keyword evidence="2" id="KW-0812">Transmembrane</keyword>
<sequence length="177" mass="17611">MRLVLLLTFFTLLAWNVQAGVVTMTLPWDQGDTIIVSMTTNANGVAQTATVSTLTSGAAADATTSKSTTAKTTTAAAATKTSSTKATTTGTSTQTTTSATIATTVLTASGVTVTIESGTTMDYAAFSSIVAPSLEAAYSATASSSALRQSGLSSFPVVLSVCLAVVGGAFGGIGLFI</sequence>
<organism evidence="4">
    <name type="scientific">Phaffia rhodozyma</name>
    <name type="common">Yeast</name>
    <name type="synonym">Xanthophyllomyces dendrorhous</name>
    <dbReference type="NCBI Taxonomy" id="264483"/>
    <lineage>
        <taxon>Eukaryota</taxon>
        <taxon>Fungi</taxon>
        <taxon>Dikarya</taxon>
        <taxon>Basidiomycota</taxon>
        <taxon>Agaricomycotina</taxon>
        <taxon>Tremellomycetes</taxon>
        <taxon>Cystofilobasidiales</taxon>
        <taxon>Mrakiaceae</taxon>
        <taxon>Phaffia</taxon>
    </lineage>
</organism>
<name>A0A0F7SFD3_PHARH</name>
<keyword evidence="2" id="KW-1133">Transmembrane helix</keyword>
<feature type="region of interest" description="Disordered" evidence="1">
    <location>
        <begin position="71"/>
        <end position="92"/>
    </location>
</feature>
<protein>
    <submittedName>
        <fullName evidence="4">Uncharacterized protein</fullName>
    </submittedName>
</protein>
<proteinExistence type="predicted"/>
<feature type="chain" id="PRO_5002521967" evidence="3">
    <location>
        <begin position="20"/>
        <end position="177"/>
    </location>
</feature>
<keyword evidence="3" id="KW-0732">Signal</keyword>
<accession>A0A0F7SFD3</accession>
<keyword evidence="2" id="KW-0472">Membrane</keyword>
<feature type="transmembrane region" description="Helical" evidence="2">
    <location>
        <begin position="155"/>
        <end position="176"/>
    </location>
</feature>